<evidence type="ECO:0000256" key="2">
    <source>
        <dbReference type="PROSITE-ProRule" id="PRU00708"/>
    </source>
</evidence>
<accession>A0A8H7U7L0</accession>
<dbReference type="InterPro" id="IPR057027">
    <property type="entry name" value="TPR_mt"/>
</dbReference>
<dbReference type="Pfam" id="PF23276">
    <property type="entry name" value="TPR_24"/>
    <property type="match status" value="1"/>
</dbReference>
<sequence length="939" mass="105844">MLPVYSDMLEAGIHPTSYTYSILIRTLCKRDVEVQKTIAMLQRQSTRNGTALEDVTQLEGEMNIENALAIFEAAVRTGWAQDFETELYNQLLRTLSHYGNTQSALYVFAQLESSNKTLANSATYAALITLYGRAGDLQGAMECFQEYRDCKEELGEHDASYVYNAVVDAHLKCGEAAAALKVIETDMVNDGISASTIPYNSVIRDACNRSAYQEAQDIIARMETELDLPSPDASSYGPILSAMCQQNDFTAASKTYASIIKTDITKAYGNLANYAFLCLSNRHPKKVFDIISDMRSAGLEPDVTLCERFVAHFTADNDISNSIEALKTITAAVAQKTFIKSTTHISTPALELLDKCCTLPQALSVVHIISPFGIRLSPAVSEKVLSHYKLEDTIKDELCHKDFSALLELALTADVEATRFQNLVFRIFHDMQHLELKPNKMLCSRIHQTLLTQGMDELAEDWLRITDKLIEGRVSPIPVRRRSSTLSIEADLQSNEVTKAANRGKFDEAVYILEHSIIDQDMIPTAESVRDTIVLVSKQGNMDLAMHIYNLSMEAFDKFEDEAKLKKAKHMAMNSVLIGYAQQGNMVEAKKYYQSIKKLGEYPDGNAYASLLLGSAKDTTDEATDALLIYEEAKRHNIKPTTFFYNVIISKLAKARKLENALKLFDEMQELKVAANSITYGAIISACIRAGSESQAINLFREMTKHPSYQPRVGPFNNMMQHFVRQHPDRERVLEYFHDLRKRGIRPSHHTYKLLMEAYGSIAPYDMPTAHSMLKEMEKRDRLKPQATHYASLIYSYGCRQRDVRSAVRVFQEMKRANVQGDETVYQAILDTYIENNAMEEAEKLYKEMLQQGIRSNTYIENLFIKGYGMNGNLIKARQVFNKMADDKRSPLVREPSTYEALIKALVQNGQKSACKDVVIALEKREFPEKIVNSIAALC</sequence>
<feature type="repeat" description="PPR" evidence="2">
    <location>
        <begin position="822"/>
        <end position="856"/>
    </location>
</feature>
<feature type="domain" description="PROP1-like PPR" evidence="3">
    <location>
        <begin position="133"/>
        <end position="293"/>
    </location>
</feature>
<evidence type="ECO:0008006" key="7">
    <source>
        <dbReference type="Google" id="ProtNLM"/>
    </source>
</evidence>
<feature type="non-terminal residue" evidence="5">
    <location>
        <position position="1"/>
    </location>
</feature>
<keyword evidence="1" id="KW-0677">Repeat</keyword>
<dbReference type="Pfam" id="PF13041">
    <property type="entry name" value="PPR_2"/>
    <property type="match status" value="1"/>
</dbReference>
<dbReference type="Pfam" id="PF17177">
    <property type="entry name" value="PPR_long"/>
    <property type="match status" value="1"/>
</dbReference>
<feature type="repeat" description="PPR" evidence="2">
    <location>
        <begin position="857"/>
        <end position="891"/>
    </location>
</feature>
<organism evidence="5 6">
    <name type="scientific">Mortierella isabellina</name>
    <name type="common">Filamentous fungus</name>
    <name type="synonym">Umbelopsis isabellina</name>
    <dbReference type="NCBI Taxonomy" id="91625"/>
    <lineage>
        <taxon>Eukaryota</taxon>
        <taxon>Fungi</taxon>
        <taxon>Fungi incertae sedis</taxon>
        <taxon>Mucoromycota</taxon>
        <taxon>Mucoromycotina</taxon>
        <taxon>Umbelopsidomycetes</taxon>
        <taxon>Umbelopsidales</taxon>
        <taxon>Umbelopsidaceae</taxon>
        <taxon>Umbelopsis</taxon>
    </lineage>
</organism>
<keyword evidence="6" id="KW-1185">Reference proteome</keyword>
<dbReference type="NCBIfam" id="TIGR00756">
    <property type="entry name" value="PPR"/>
    <property type="match status" value="5"/>
</dbReference>
<dbReference type="OrthoDB" id="411857at2759"/>
<feature type="repeat" description="PPR" evidence="2">
    <location>
        <begin position="641"/>
        <end position="675"/>
    </location>
</feature>
<dbReference type="PANTHER" id="PTHR47936">
    <property type="entry name" value="PPR_LONG DOMAIN-CONTAINING PROTEIN"/>
    <property type="match status" value="1"/>
</dbReference>
<reference evidence="5" key="1">
    <citation type="submission" date="2020-12" db="EMBL/GenBank/DDBJ databases">
        <title>Metabolic potential, ecology and presence of endohyphal bacteria is reflected in genomic diversity of Mucoromycotina.</title>
        <authorList>
            <person name="Muszewska A."/>
            <person name="Okrasinska A."/>
            <person name="Steczkiewicz K."/>
            <person name="Drgas O."/>
            <person name="Orlowska M."/>
            <person name="Perlinska-Lenart U."/>
            <person name="Aleksandrzak-Piekarczyk T."/>
            <person name="Szatraj K."/>
            <person name="Zielenkiewicz U."/>
            <person name="Pilsyk S."/>
            <person name="Malc E."/>
            <person name="Mieczkowski P."/>
            <person name="Kruszewska J.S."/>
            <person name="Biernat P."/>
            <person name="Pawlowska J."/>
        </authorList>
    </citation>
    <scope>NUCLEOTIDE SEQUENCE</scope>
    <source>
        <strain evidence="5">WA0000067209</strain>
    </source>
</reference>
<proteinExistence type="predicted"/>
<gene>
    <name evidence="5" type="ORF">INT43_008075</name>
</gene>
<dbReference type="Pfam" id="PF01535">
    <property type="entry name" value="PPR"/>
    <property type="match status" value="2"/>
</dbReference>
<name>A0A8H7U7L0_MORIS</name>
<dbReference type="SUPFAM" id="SSF48452">
    <property type="entry name" value="TPR-like"/>
    <property type="match status" value="1"/>
</dbReference>
<feature type="repeat" description="PPR" evidence="2">
    <location>
        <begin position="786"/>
        <end position="821"/>
    </location>
</feature>
<dbReference type="PANTHER" id="PTHR47936:SF1">
    <property type="entry name" value="PENTATRICOPEPTIDE REPEAT-CONTAINING PROTEIN GUN1, CHLOROPLASTIC"/>
    <property type="match status" value="1"/>
</dbReference>
<dbReference type="Gene3D" id="1.25.40.10">
    <property type="entry name" value="Tetratricopeptide repeat domain"/>
    <property type="match status" value="4"/>
</dbReference>
<dbReference type="AlphaFoldDB" id="A0A8H7U7L0"/>
<dbReference type="EMBL" id="JAEPQZ010000019">
    <property type="protein sequence ID" value="KAG2171695.1"/>
    <property type="molecule type" value="Genomic_DNA"/>
</dbReference>
<evidence type="ECO:0000313" key="5">
    <source>
        <dbReference type="EMBL" id="KAG2171695.1"/>
    </source>
</evidence>
<dbReference type="PROSITE" id="PS51375">
    <property type="entry name" value="PPR"/>
    <property type="match status" value="6"/>
</dbReference>
<feature type="repeat" description="PPR" evidence="2">
    <location>
        <begin position="120"/>
        <end position="154"/>
    </location>
</feature>
<evidence type="ECO:0000313" key="6">
    <source>
        <dbReference type="Proteomes" id="UP000654370"/>
    </source>
</evidence>
<feature type="repeat" description="PPR" evidence="2">
    <location>
        <begin position="676"/>
        <end position="706"/>
    </location>
</feature>
<evidence type="ECO:0000256" key="1">
    <source>
        <dbReference type="ARBA" id="ARBA00022737"/>
    </source>
</evidence>
<dbReference type="InterPro" id="IPR033443">
    <property type="entry name" value="PROP1-like_PPR_dom"/>
</dbReference>
<dbReference type="Proteomes" id="UP000654370">
    <property type="component" value="Unassembled WGS sequence"/>
</dbReference>
<comment type="caution">
    <text evidence="5">The sequence shown here is derived from an EMBL/GenBank/DDBJ whole genome shotgun (WGS) entry which is preliminary data.</text>
</comment>
<evidence type="ECO:0000259" key="3">
    <source>
        <dbReference type="Pfam" id="PF17177"/>
    </source>
</evidence>
<protein>
    <recommendedName>
        <fullName evidence="7">Pentacotripeptide-repeat region of PRORP domain-containing protein</fullName>
    </recommendedName>
</protein>
<feature type="domain" description="Pentatricopeptide repeat-containing protein-mitochondrial" evidence="4">
    <location>
        <begin position="735"/>
        <end position="849"/>
    </location>
</feature>
<dbReference type="InterPro" id="IPR011990">
    <property type="entry name" value="TPR-like_helical_dom_sf"/>
</dbReference>
<evidence type="ECO:0000259" key="4">
    <source>
        <dbReference type="Pfam" id="PF23276"/>
    </source>
</evidence>
<dbReference type="InterPro" id="IPR002885">
    <property type="entry name" value="PPR_rpt"/>
</dbReference>